<reference evidence="1 4" key="2">
    <citation type="journal article" date="2013" name="Genome Announc.">
        <title>Complete genome sequence of pathogenic Guinea pig cytomegalovirus from salivary gland homogenates of infected animals.</title>
        <authorList>
            <person name="Yang D."/>
            <person name="Tamburro K."/>
            <person name="Dittmer D."/>
            <person name="Cui X."/>
            <person name="McVoy M.A."/>
            <person name="Hernandez-Alvarado N."/>
            <person name="Schleiss M.R."/>
        </authorList>
    </citation>
    <scope>NUCLEOTIDE SEQUENCE [LARGE SCALE GENOMIC DNA]</scope>
    <source>
        <strain evidence="1">21222</strain>
    </source>
</reference>
<keyword evidence="4" id="KW-1185">Reference proteome</keyword>
<sequence>MIVARDPPGHPGAHVCEMRNLHNPVTQELDLNNVFVCTECFRTHLCDLNHGCQLIATPEGSVCAITGLSYESIYATTRIDVLEPTTESNIDEVNVVTIILSYVYAYLIRNSERYRDVLDEVAEDGKLTPQVESAVYFTFNKVFKQSNNLHKIPLSTIGQLFTQLIIGVHAKVTKYDATVIKVSRRKREDGLLKQMRFEYGNAPTCRVRS</sequence>
<dbReference type="RefSeq" id="YP_007417858.1">
    <property type="nucleotide sequence ID" value="NC_020231.1"/>
</dbReference>
<dbReference type="GeneID" id="14536685"/>
<dbReference type="EMBL" id="AB592928">
    <property type="protein sequence ID" value="BAJ78550.1"/>
    <property type="molecule type" value="Genomic_DNA"/>
</dbReference>
<accession>B7TPZ6</accession>
<organismHost>
    <name type="scientific">Cavia porcellus</name>
    <name type="common">Guinea pig</name>
    <dbReference type="NCBI Taxonomy" id="10141"/>
</organismHost>
<evidence type="ECO:0000313" key="4">
    <source>
        <dbReference type="Proteomes" id="UP000132784"/>
    </source>
</evidence>
<dbReference type="EMBL" id="KC503762">
    <property type="protein sequence ID" value="AGE11562.1"/>
    <property type="molecule type" value="Genomic_DNA"/>
</dbReference>
<gene>
    <name evidence="2" type="primary">GP92</name>
</gene>
<dbReference type="Proteomes" id="UP000132784">
    <property type="component" value="Segment"/>
</dbReference>
<dbReference type="InterPro" id="IPR004289">
    <property type="entry name" value="Herpes_UL92"/>
</dbReference>
<evidence type="ECO:0000313" key="3">
    <source>
        <dbReference type="Proteomes" id="UP000102041"/>
    </source>
</evidence>
<evidence type="ECO:0000313" key="1">
    <source>
        <dbReference type="EMBL" id="AGE11562.1"/>
    </source>
</evidence>
<dbReference type="OrthoDB" id="13102at10239"/>
<organism evidence="2 3">
    <name type="scientific">Guinea pig cytomegalovirus (strain 22122)</name>
    <name type="common">GPCMV</name>
    <dbReference type="NCBI Taxonomy" id="103920"/>
    <lineage>
        <taxon>Viruses</taxon>
        <taxon>Duplodnaviria</taxon>
        <taxon>Heunggongvirae</taxon>
        <taxon>Peploviricota</taxon>
        <taxon>Herviviricetes</taxon>
        <taxon>Herpesvirales</taxon>
        <taxon>Orthoherpesviridae</taxon>
        <taxon>Betaherpesvirinae</taxon>
        <taxon>Quwivirus</taxon>
        <taxon>Quwivirus caviidbeta2</taxon>
    </lineage>
</organism>
<evidence type="ECO:0000313" key="2">
    <source>
        <dbReference type="EMBL" id="BAJ78550.1"/>
    </source>
</evidence>
<reference evidence="2 3" key="1">
    <citation type="journal article" date="2011" name="J. Gen. Virol.">
        <title>Re-evaluation of the genome sequence of guinea pig cytomegalovirus.</title>
        <authorList>
            <person name="Kanai K."/>
            <person name="Yamada S."/>
            <person name="Yamamoto Y."/>
            <person name="Fukui Y."/>
            <person name="Kurane I."/>
            <person name="Inoue N."/>
        </authorList>
    </citation>
    <scope>NUCLEOTIDE SEQUENCE [LARGE SCALE GENOMIC DNA]</scope>
    <source>
        <strain evidence="2">22122</strain>
    </source>
</reference>
<dbReference type="Proteomes" id="UP000102041">
    <property type="component" value="Segment"/>
</dbReference>
<dbReference type="KEGG" id="vg:14536685"/>
<dbReference type="Pfam" id="PF03048">
    <property type="entry name" value="Herpes_UL92"/>
    <property type="match status" value="1"/>
</dbReference>
<protein>
    <submittedName>
        <fullName evidence="1 2">GP92</fullName>
    </submittedName>
</protein>
<proteinExistence type="predicted"/>
<name>B7TPZ6_GPCMV</name>